<dbReference type="InterPro" id="IPR053015">
    <property type="entry name" value="PH_domain-containing_M2"/>
</dbReference>
<dbReference type="AlphaFoldDB" id="A0A8D8ZZ92"/>
<dbReference type="GO" id="GO:0010008">
    <property type="term" value="C:endosome membrane"/>
    <property type="evidence" value="ECO:0007669"/>
    <property type="project" value="TreeGrafter"/>
</dbReference>
<dbReference type="SUPFAM" id="SSF50729">
    <property type="entry name" value="PH domain-like"/>
    <property type="match status" value="1"/>
</dbReference>
<dbReference type="EMBL" id="HBUF01544483">
    <property type="protein sequence ID" value="CAG6756320.1"/>
    <property type="molecule type" value="Transcribed_RNA"/>
</dbReference>
<evidence type="ECO:0000259" key="1">
    <source>
        <dbReference type="PROSITE" id="PS50003"/>
    </source>
</evidence>
<dbReference type="InterPro" id="IPR011993">
    <property type="entry name" value="PH-like_dom_sf"/>
</dbReference>
<dbReference type="GO" id="GO:0032880">
    <property type="term" value="P:regulation of protein localization"/>
    <property type="evidence" value="ECO:0007669"/>
    <property type="project" value="TreeGrafter"/>
</dbReference>
<dbReference type="InterPro" id="IPR001849">
    <property type="entry name" value="PH_domain"/>
</dbReference>
<evidence type="ECO:0000313" key="2">
    <source>
        <dbReference type="EMBL" id="CAG6756320.1"/>
    </source>
</evidence>
<dbReference type="GO" id="GO:0032418">
    <property type="term" value="P:lysosome localization"/>
    <property type="evidence" value="ECO:0007669"/>
    <property type="project" value="TreeGrafter"/>
</dbReference>
<proteinExistence type="predicted"/>
<dbReference type="PANTHER" id="PTHR46556:SF1">
    <property type="entry name" value="PLECKSTRIN HOMOLOGY DOMAIN-CONTAINING FAMILY M MEMBER 2"/>
    <property type="match status" value="1"/>
</dbReference>
<dbReference type="PANTHER" id="PTHR46556">
    <property type="entry name" value="PLECKSTRIN HOMOLOGY DOMAIN-CONTAINING FAMILY M MEMBER 2"/>
    <property type="match status" value="1"/>
</dbReference>
<dbReference type="GO" id="GO:0019894">
    <property type="term" value="F:kinesin binding"/>
    <property type="evidence" value="ECO:0007669"/>
    <property type="project" value="TreeGrafter"/>
</dbReference>
<dbReference type="PROSITE" id="PS50003">
    <property type="entry name" value="PH_DOMAIN"/>
    <property type="match status" value="1"/>
</dbReference>
<protein>
    <recommendedName>
        <fullName evidence="1">PH domain-containing protein</fullName>
    </recommendedName>
</protein>
<dbReference type="Gene3D" id="2.30.29.30">
    <property type="entry name" value="Pleckstrin-homology domain (PH domain)/Phosphotyrosine-binding domain (PTB)"/>
    <property type="match status" value="1"/>
</dbReference>
<sequence>MLSKVNGCNNINHNDGTITPDDNFVPFENINDNFLQSVHNNNILDINSNSNIVLESAIHYRKSNKNKIKKRVSFHESALMDSKEDSDSPPREVRVRHSWHGYDADVENDNTMETFWNLFSLETDTLLAESNSSEIGQEVLVEDNVKDVECPTNLTAKVQNIIESISKMSETNININKKQLLNNVDNVFEAIKTKIGPCAEGEIPADRRSFYWTNESEDIHSREVCEVGKIGSPITMKKQSLTPSNCNGTTSQQWHQTRVHPNPKVMLVKKFLKSIPPIHKRSKTSANILKCATEKKDTFKTLTITNEMKLNATRNFFGELGEMYLLKNVNQDVFSLQVKLTENLVTKYTKLLNLAEDNYMHKVYKVLNKYGDPVMLILTRRLLILCDRKKKNCTSVDLKDICNIIVGEQTITIECKDSSSLTVISNVDIDAVSTIISNIEILFLKQHLVPSAVSAKPQHLVLSLLEKISSQTQYFNKCDEIVLYSWSWIEQFSDISRSPHDQIYRNGNLMYKLNENSSWTPGFVFLQDGTLTVKETANSLKNLLVIQCQSYCQVYDRSRPYTFKVNFNPYSFVLLAAPDESQLFDWLQDIMISIKINDDKTHMGPSEVYSEDINGNYVLVSPSHIICYKYPHRVNLVVPLQQVSAFKLSKTCDYCVMELNCLEASEDELLNDVAFHFVSKSKLEQFSNALLTLRHFQISDNLLLHEQTLNNTNKKLKQQWDKYLQ</sequence>
<name>A0A8D8ZZ92_9HEMI</name>
<reference evidence="2" key="1">
    <citation type="submission" date="2021-05" db="EMBL/GenBank/DDBJ databases">
        <authorList>
            <person name="Alioto T."/>
            <person name="Alioto T."/>
            <person name="Gomez Garrido J."/>
        </authorList>
    </citation>
    <scope>NUCLEOTIDE SEQUENCE</scope>
</reference>
<organism evidence="2">
    <name type="scientific">Cacopsylla melanoneura</name>
    <dbReference type="NCBI Taxonomy" id="428564"/>
    <lineage>
        <taxon>Eukaryota</taxon>
        <taxon>Metazoa</taxon>
        <taxon>Ecdysozoa</taxon>
        <taxon>Arthropoda</taxon>
        <taxon>Hexapoda</taxon>
        <taxon>Insecta</taxon>
        <taxon>Pterygota</taxon>
        <taxon>Neoptera</taxon>
        <taxon>Paraneoptera</taxon>
        <taxon>Hemiptera</taxon>
        <taxon>Sternorrhyncha</taxon>
        <taxon>Psylloidea</taxon>
        <taxon>Psyllidae</taxon>
        <taxon>Psyllinae</taxon>
        <taxon>Cacopsylla</taxon>
    </lineage>
</organism>
<dbReference type="GO" id="GO:0007030">
    <property type="term" value="P:Golgi organization"/>
    <property type="evidence" value="ECO:0007669"/>
    <property type="project" value="TreeGrafter"/>
</dbReference>
<accession>A0A8D8ZZ92</accession>
<feature type="domain" description="PH" evidence="1">
    <location>
        <begin position="502"/>
        <end position="595"/>
    </location>
</feature>